<protein>
    <submittedName>
        <fullName evidence="4">Glycosyl hydrolase 108 family protein</fullName>
    </submittedName>
</protein>
<proteinExistence type="predicted"/>
<dbReference type="SUPFAM" id="SSF53955">
    <property type="entry name" value="Lysozyme-like"/>
    <property type="match status" value="1"/>
</dbReference>
<name>A0ABW6ZUF2_9HYPH</name>
<dbReference type="GO" id="GO:0016787">
    <property type="term" value="F:hydrolase activity"/>
    <property type="evidence" value="ECO:0007669"/>
    <property type="project" value="UniProtKB-KW"/>
</dbReference>
<keyword evidence="1" id="KW-0472">Membrane</keyword>
<sequence>MARENFEAALAAVLVHEGGYSNHPDDPGGPTMKGIIKRVYDDYRRSKGLPIRDVRKITKAEIEDIYKTRYWDLSRCDDLPTGLDYVVFDGAVNSGVGQAAKWLQRALGVEVTAKVNASTIKAAQQVSDVDAVVTDVQNRRFAMLKGLRTWPVFGKGWGRRVTEVRRLGLALAAGSQNLPMPKDTASGKAYAEAAKGHDTDGEAPVADTAAPAEINPDDGLNEDEVREIQKLLRAKKYFGVGRVDGKWGANTAGALRKFQEAAGLPITVASDRAWVDAATIAALVTGPDAAVSESRATTTAATLRQHGDQVAKASWWTKAWAWVMGAPAAAVGVMGQASDATDKLGPVKSFLGDVPGWAWALAVAGVAVALYLTAQRAERAAVDAVRSGRDAGPA</sequence>
<keyword evidence="4" id="KW-0378">Hydrolase</keyword>
<keyword evidence="5" id="KW-1185">Reference proteome</keyword>
<evidence type="ECO:0000256" key="1">
    <source>
        <dbReference type="SAM" id="Phobius"/>
    </source>
</evidence>
<dbReference type="Pfam" id="PF01471">
    <property type="entry name" value="PG_binding_1"/>
    <property type="match status" value="1"/>
</dbReference>
<organism evidence="4 5">
    <name type="scientific">Xanthobacter oligotrophicus</name>
    <dbReference type="NCBI Taxonomy" id="2607286"/>
    <lineage>
        <taxon>Bacteria</taxon>
        <taxon>Pseudomonadati</taxon>
        <taxon>Pseudomonadota</taxon>
        <taxon>Alphaproteobacteria</taxon>
        <taxon>Hyphomicrobiales</taxon>
        <taxon>Xanthobacteraceae</taxon>
        <taxon>Xanthobacter</taxon>
    </lineage>
</organism>
<feature type="domain" description="Peptidoglycan binding-like" evidence="2">
    <location>
        <begin position="222"/>
        <end position="267"/>
    </location>
</feature>
<dbReference type="InterPro" id="IPR008565">
    <property type="entry name" value="TtsA-like_GH18_dom"/>
</dbReference>
<dbReference type="InterPro" id="IPR023346">
    <property type="entry name" value="Lysozyme-like_dom_sf"/>
</dbReference>
<feature type="transmembrane region" description="Helical" evidence="1">
    <location>
        <begin position="357"/>
        <end position="374"/>
    </location>
</feature>
<keyword evidence="1" id="KW-0812">Transmembrane</keyword>
<dbReference type="Proteomes" id="UP001604002">
    <property type="component" value="Unassembled WGS sequence"/>
</dbReference>
<dbReference type="InterPro" id="IPR036365">
    <property type="entry name" value="PGBD-like_sf"/>
</dbReference>
<evidence type="ECO:0000313" key="5">
    <source>
        <dbReference type="Proteomes" id="UP001604002"/>
    </source>
</evidence>
<accession>A0ABW6ZUF2</accession>
<keyword evidence="1" id="KW-1133">Transmembrane helix</keyword>
<evidence type="ECO:0000259" key="2">
    <source>
        <dbReference type="Pfam" id="PF01471"/>
    </source>
</evidence>
<dbReference type="CDD" id="cd13926">
    <property type="entry name" value="N-acetylmuramidase_GH108"/>
    <property type="match status" value="1"/>
</dbReference>
<reference evidence="4 5" key="1">
    <citation type="submission" date="2024-02" db="EMBL/GenBank/DDBJ databases">
        <title>Expansion and revision of Xanthobacter and proposal of Roseixanthobacter gen. nov.</title>
        <authorList>
            <person name="Soltysiak M.P.M."/>
            <person name="Jalihal A."/>
            <person name="Ory A."/>
            <person name="Chrisophersen C."/>
            <person name="Lee A.D."/>
            <person name="Boulton J."/>
            <person name="Springer M."/>
        </authorList>
    </citation>
    <scope>NUCLEOTIDE SEQUENCE [LARGE SCALE GENOMIC DNA]</scope>
    <source>
        <strain evidence="4 5">23A</strain>
    </source>
</reference>
<dbReference type="Gene3D" id="1.20.141.10">
    <property type="entry name" value="Chitosanase, subunit A, domain 1"/>
    <property type="match status" value="1"/>
</dbReference>
<dbReference type="Pfam" id="PF05838">
    <property type="entry name" value="Glyco_hydro_108"/>
    <property type="match status" value="1"/>
</dbReference>
<dbReference type="InterPro" id="IPR036366">
    <property type="entry name" value="PGBDSf"/>
</dbReference>
<feature type="domain" description="TtsA-like Glycoside hydrolase family 108" evidence="3">
    <location>
        <begin position="11"/>
        <end position="95"/>
    </location>
</feature>
<comment type="caution">
    <text evidence="4">The sequence shown here is derived from an EMBL/GenBank/DDBJ whole genome shotgun (WGS) entry which is preliminary data.</text>
</comment>
<dbReference type="SUPFAM" id="SSF47090">
    <property type="entry name" value="PGBD-like"/>
    <property type="match status" value="1"/>
</dbReference>
<gene>
    <name evidence="4" type="ORF">V5F32_04800</name>
</gene>
<evidence type="ECO:0000313" key="4">
    <source>
        <dbReference type="EMBL" id="MFG1371476.1"/>
    </source>
</evidence>
<dbReference type="Gene3D" id="1.10.101.10">
    <property type="entry name" value="PGBD-like superfamily/PGBD"/>
    <property type="match status" value="1"/>
</dbReference>
<dbReference type="RefSeq" id="WP_393991457.1">
    <property type="nucleotide sequence ID" value="NZ_JBAFVH010000002.1"/>
</dbReference>
<evidence type="ECO:0000259" key="3">
    <source>
        <dbReference type="Pfam" id="PF05838"/>
    </source>
</evidence>
<dbReference type="EMBL" id="JBAFVH010000002">
    <property type="protein sequence ID" value="MFG1371476.1"/>
    <property type="molecule type" value="Genomic_DNA"/>
</dbReference>
<dbReference type="InterPro" id="IPR002477">
    <property type="entry name" value="Peptidoglycan-bd-like"/>
</dbReference>